<organism evidence="1 2">
    <name type="scientific">Xanthomonas nasturtii</name>
    <dbReference type="NCBI Taxonomy" id="1843581"/>
    <lineage>
        <taxon>Bacteria</taxon>
        <taxon>Pseudomonadati</taxon>
        <taxon>Pseudomonadota</taxon>
        <taxon>Gammaproteobacteria</taxon>
        <taxon>Lysobacterales</taxon>
        <taxon>Lysobacteraceae</taxon>
        <taxon>Xanthomonas</taxon>
    </lineage>
</organism>
<evidence type="ECO:0008006" key="3">
    <source>
        <dbReference type="Google" id="ProtNLM"/>
    </source>
</evidence>
<evidence type="ECO:0000313" key="1">
    <source>
        <dbReference type="EMBL" id="MCL1552756.1"/>
    </source>
</evidence>
<dbReference type="EMBL" id="JAMBED010000042">
    <property type="protein sequence ID" value="MCL1552756.1"/>
    <property type="molecule type" value="Genomic_DNA"/>
</dbReference>
<dbReference type="Proteomes" id="UP001167357">
    <property type="component" value="Unassembled WGS sequence"/>
</dbReference>
<reference evidence="1" key="1">
    <citation type="submission" date="2022-04" db="EMBL/GenBank/DDBJ databases">
        <title>Genomic comparison of 19 strains of Xanthomonas nasturtii, a newly emerging watercress pathogen.</title>
        <authorList>
            <person name="Harrison J."/>
            <person name="Greer S."/>
            <person name="Hussain R."/>
            <person name="Lascelles D."/>
            <person name="Roberts M."/>
            <person name="Carter B."/>
            <person name="Bryning A."/>
            <person name="Carroll S."/>
            <person name="Aspin A."/>
            <person name="Cruz L."/>
            <person name="Cruz J."/>
            <person name="Grant M."/>
            <person name="Vicente J."/>
            <person name="Studholme D.J."/>
        </authorList>
    </citation>
    <scope>NUCLEOTIDE SEQUENCE</scope>
    <source>
        <strain evidence="1">10016B</strain>
    </source>
</reference>
<comment type="caution">
    <text evidence="1">The sequence shown here is derived from an EMBL/GenBank/DDBJ whole genome shotgun (WGS) entry which is preliminary data.</text>
</comment>
<evidence type="ECO:0000313" key="2">
    <source>
        <dbReference type="Proteomes" id="UP001167357"/>
    </source>
</evidence>
<proteinExistence type="predicted"/>
<gene>
    <name evidence="1" type="ORF">M3O51_15945</name>
</gene>
<accession>A0ABT0LTT6</accession>
<dbReference type="RefSeq" id="WP_249048212.1">
    <property type="nucleotide sequence ID" value="NZ_JAMBEC010000042.1"/>
</dbReference>
<protein>
    <recommendedName>
        <fullName evidence="3">Transposase</fullName>
    </recommendedName>
</protein>
<keyword evidence="2" id="KW-1185">Reference proteome</keyword>
<name>A0ABT0LTT6_9XANT</name>
<sequence>MQRIKRKQEIFAACLKTGIDCSEKFHCSRKTASHGCRIAGCPDPLHRAAVA</sequence>